<evidence type="ECO:0000313" key="2">
    <source>
        <dbReference type="Proteomes" id="UP000011115"/>
    </source>
</evidence>
<organism evidence="1 2">
    <name type="scientific">Solanum tuberosum</name>
    <name type="common">Potato</name>
    <dbReference type="NCBI Taxonomy" id="4113"/>
    <lineage>
        <taxon>Eukaryota</taxon>
        <taxon>Viridiplantae</taxon>
        <taxon>Streptophyta</taxon>
        <taxon>Embryophyta</taxon>
        <taxon>Tracheophyta</taxon>
        <taxon>Spermatophyta</taxon>
        <taxon>Magnoliopsida</taxon>
        <taxon>eudicotyledons</taxon>
        <taxon>Gunneridae</taxon>
        <taxon>Pentapetalae</taxon>
        <taxon>asterids</taxon>
        <taxon>lamiids</taxon>
        <taxon>Solanales</taxon>
        <taxon>Solanaceae</taxon>
        <taxon>Solanoideae</taxon>
        <taxon>Solaneae</taxon>
        <taxon>Solanum</taxon>
    </lineage>
</organism>
<dbReference type="Gramene" id="PGSC0003DMT400047072">
    <property type="protein sequence ID" value="PGSC0003DMT400047072"/>
    <property type="gene ID" value="PGSC0003DMG400018278"/>
</dbReference>
<sequence length="67" mass="7323">MTGCPHNFWYVGSQGTKCVLVSPIPVTKFKTLSLRSRPGVLGKLSFPSLELGLNYSVPLSRHVCFGI</sequence>
<reference evidence="2" key="1">
    <citation type="journal article" date="2011" name="Nature">
        <title>Genome sequence and analysis of the tuber crop potato.</title>
        <authorList>
            <consortium name="The Potato Genome Sequencing Consortium"/>
        </authorList>
    </citation>
    <scope>NUCLEOTIDE SEQUENCE [LARGE SCALE GENOMIC DNA]</scope>
    <source>
        <strain evidence="2">cv. DM1-3 516 R44</strain>
    </source>
</reference>
<dbReference type="AlphaFoldDB" id="M1BK37"/>
<keyword evidence="2" id="KW-1185">Reference proteome</keyword>
<name>M1BK37_SOLTU</name>
<proteinExistence type="predicted"/>
<protein>
    <submittedName>
        <fullName evidence="1">Endonuclease</fullName>
    </submittedName>
</protein>
<dbReference type="EnsemblPlants" id="PGSC0003DMT400047072">
    <property type="protein sequence ID" value="PGSC0003DMT400047072"/>
    <property type="gene ID" value="PGSC0003DMG400018278"/>
</dbReference>
<dbReference type="HOGENOM" id="CLU_2817401_0_0_1"/>
<dbReference type="ExpressionAtlas" id="M1BK37">
    <property type="expression patterns" value="baseline"/>
</dbReference>
<accession>M1BK37</accession>
<evidence type="ECO:0000313" key="1">
    <source>
        <dbReference type="EnsemblPlants" id="PGSC0003DMT400047072"/>
    </source>
</evidence>
<dbReference type="Proteomes" id="UP000011115">
    <property type="component" value="Unassembled WGS sequence"/>
</dbReference>
<reference evidence="1" key="2">
    <citation type="submission" date="2015-06" db="UniProtKB">
        <authorList>
            <consortium name="EnsemblPlants"/>
        </authorList>
    </citation>
    <scope>IDENTIFICATION</scope>
    <source>
        <strain evidence="1">DM1-3 516 R44</strain>
    </source>
</reference>